<dbReference type="InterPro" id="IPR004593">
    <property type="entry name" value="SbcD"/>
</dbReference>
<dbReference type="NCBIfam" id="TIGR00619">
    <property type="entry name" value="sbcd"/>
    <property type="match status" value="1"/>
</dbReference>
<evidence type="ECO:0000259" key="8">
    <source>
        <dbReference type="Pfam" id="PF00149"/>
    </source>
</evidence>
<sequence>MRILHTSDWHLGQYFYGKTRLHEQSAFLDWLLQQIETLQIDCLVVAGDLFDTGTPPSYARTLLNEFVLKLTTAGCTLVLLAGNHDSVAVLNESQALFRRLGAYLVTGIDRSETDPSTLIPLSTRMGKLGAWLCAVPFIRAKDLVLSQAGQTAEDKQQTLQYAIADYYQQLFQQAQAKNNEQPHKLPIIATGHLTTVGASTSNSVREIYIGSLEAFPASAFPPADYIALGHIHRSQAVAKSDHIRYSGSPFMLSFDECTQAKSILQVDFSEGALTAVTPIEVPCFQPMQSLKGDLVSIERQIEQLVSDHSSIGAGVDIWLDLVISYQDYLSDLQPRIEAFCADLPVEVLLIRRERALKNQTITAQQQEQLHELSVEEVFDRRLQQEPSLEDPLLNEQYQARLRVCFKQALEQLQDTAQSTMQGDAL</sequence>
<accession>A0A1T4PFW9</accession>
<dbReference type="EMBL" id="MTSM01000008">
    <property type="protein sequence ID" value="OPX55572.1"/>
    <property type="molecule type" value="Genomic_DNA"/>
</dbReference>
<evidence type="ECO:0000256" key="3">
    <source>
        <dbReference type="ARBA" id="ARBA00013365"/>
    </source>
</evidence>
<name>A0A1T4PFW9_9GAMM</name>
<dbReference type="Pfam" id="PF00149">
    <property type="entry name" value="Metallophos"/>
    <property type="match status" value="1"/>
</dbReference>
<dbReference type="Proteomes" id="UP000191418">
    <property type="component" value="Unassembled WGS sequence"/>
</dbReference>
<dbReference type="PANTHER" id="PTHR30337">
    <property type="entry name" value="COMPONENT OF ATP-DEPENDENT DSDNA EXONUCLEASE"/>
    <property type="match status" value="1"/>
</dbReference>
<dbReference type="SUPFAM" id="SSF56300">
    <property type="entry name" value="Metallo-dependent phosphatases"/>
    <property type="match status" value="1"/>
</dbReference>
<dbReference type="STRING" id="64969.SAMN02745127_01466"/>
<evidence type="ECO:0000256" key="5">
    <source>
        <dbReference type="ARBA" id="ARBA00022801"/>
    </source>
</evidence>
<keyword evidence="4 7" id="KW-0540">Nuclease</keyword>
<keyword evidence="5 7" id="KW-0378">Hydrolase</keyword>
<comment type="similarity">
    <text evidence="1 7">Belongs to the SbcD family.</text>
</comment>
<feature type="domain" description="Calcineurin-like phosphoesterase" evidence="8">
    <location>
        <begin position="1"/>
        <end position="233"/>
    </location>
</feature>
<evidence type="ECO:0000313" key="11">
    <source>
        <dbReference type="Proteomes" id="UP000191418"/>
    </source>
</evidence>
<evidence type="ECO:0000256" key="7">
    <source>
        <dbReference type="RuleBase" id="RU363069"/>
    </source>
</evidence>
<dbReference type="GO" id="GO:0008408">
    <property type="term" value="F:3'-5' exonuclease activity"/>
    <property type="evidence" value="ECO:0007669"/>
    <property type="project" value="InterPro"/>
</dbReference>
<comment type="subunit">
    <text evidence="2 7">Heterodimer of SbcC and SbcD.</text>
</comment>
<dbReference type="CDD" id="cd00840">
    <property type="entry name" value="MPP_Mre11_N"/>
    <property type="match status" value="1"/>
</dbReference>
<evidence type="ECO:0000313" key="10">
    <source>
        <dbReference type="EMBL" id="OPX55572.1"/>
    </source>
</evidence>
<feature type="domain" description="Nuclease SbcCD subunit D C-terminal" evidence="9">
    <location>
        <begin position="283"/>
        <end position="385"/>
    </location>
</feature>
<keyword evidence="7" id="KW-0255">Endonuclease</keyword>
<dbReference type="NCBIfam" id="NF008206">
    <property type="entry name" value="PRK10966.1"/>
    <property type="match status" value="1"/>
</dbReference>
<dbReference type="GO" id="GO:0006260">
    <property type="term" value="P:DNA replication"/>
    <property type="evidence" value="ECO:0007669"/>
    <property type="project" value="UniProtKB-KW"/>
</dbReference>
<keyword evidence="6 7" id="KW-0269">Exonuclease</keyword>
<dbReference type="Pfam" id="PF12320">
    <property type="entry name" value="SbcD_C"/>
    <property type="match status" value="1"/>
</dbReference>
<protein>
    <recommendedName>
        <fullName evidence="3 7">Nuclease SbcCD subunit D</fullName>
    </recommendedName>
</protein>
<keyword evidence="7" id="KW-0233">DNA recombination</keyword>
<comment type="caution">
    <text evidence="10">The sequence shown here is derived from an EMBL/GenBank/DDBJ whole genome shotgun (WGS) entry which is preliminary data.</text>
</comment>
<evidence type="ECO:0000256" key="2">
    <source>
        <dbReference type="ARBA" id="ARBA00011322"/>
    </source>
</evidence>
<keyword evidence="11" id="KW-1185">Reference proteome</keyword>
<dbReference type="Gene3D" id="3.60.21.10">
    <property type="match status" value="1"/>
</dbReference>
<dbReference type="OrthoDB" id="9773856at2"/>
<evidence type="ECO:0000256" key="4">
    <source>
        <dbReference type="ARBA" id="ARBA00022722"/>
    </source>
</evidence>
<dbReference type="AlphaFoldDB" id="A0A1T4PFW9"/>
<reference evidence="10 11" key="1">
    <citation type="submission" date="2017-01" db="EMBL/GenBank/DDBJ databases">
        <title>Genome Sequencing of a Marine Spirillum, Oceanospirillum multiglobuliferum ATCC 33336, from Japan.</title>
        <authorList>
            <person name="Carney J.G."/>
            <person name="Trachtenberg A.M."/>
            <person name="Rheaume B.A."/>
            <person name="Linnane J.D."/>
            <person name="Pitts N.L."/>
            <person name="Mykles D.L."/>
            <person name="Maclea K.S."/>
        </authorList>
    </citation>
    <scope>NUCLEOTIDE SEQUENCE [LARGE SCALE GENOMIC DNA]</scope>
    <source>
        <strain evidence="10 11">ATCC 33336</strain>
    </source>
</reference>
<dbReference type="InterPro" id="IPR050535">
    <property type="entry name" value="DNA_Repair-Maintenance_Comp"/>
</dbReference>
<dbReference type="PANTHER" id="PTHR30337:SF0">
    <property type="entry name" value="NUCLEASE SBCCD SUBUNIT D"/>
    <property type="match status" value="1"/>
</dbReference>
<proteinExistence type="inferred from homology"/>
<gene>
    <name evidence="7" type="primary">sbcD</name>
    <name evidence="10" type="ORF">BTE48_08110</name>
</gene>
<dbReference type="InterPro" id="IPR004843">
    <property type="entry name" value="Calcineurin-like_PHP"/>
</dbReference>
<dbReference type="InterPro" id="IPR026843">
    <property type="entry name" value="SbcD_C"/>
</dbReference>
<dbReference type="GO" id="GO:0004519">
    <property type="term" value="F:endonuclease activity"/>
    <property type="evidence" value="ECO:0007669"/>
    <property type="project" value="UniProtKB-KW"/>
</dbReference>
<dbReference type="RefSeq" id="WP_078745075.1">
    <property type="nucleotide sequence ID" value="NZ_FUXG01000008.1"/>
</dbReference>
<evidence type="ECO:0000259" key="9">
    <source>
        <dbReference type="Pfam" id="PF12320"/>
    </source>
</evidence>
<dbReference type="Gene3D" id="3.30.160.720">
    <property type="match status" value="1"/>
</dbReference>
<organism evidence="10 11">
    <name type="scientific">Oceanospirillum multiglobuliferum</name>
    <dbReference type="NCBI Taxonomy" id="64969"/>
    <lineage>
        <taxon>Bacteria</taxon>
        <taxon>Pseudomonadati</taxon>
        <taxon>Pseudomonadota</taxon>
        <taxon>Gammaproteobacteria</taxon>
        <taxon>Oceanospirillales</taxon>
        <taxon>Oceanospirillaceae</taxon>
        <taxon>Oceanospirillum</taxon>
    </lineage>
</organism>
<evidence type="ECO:0000256" key="1">
    <source>
        <dbReference type="ARBA" id="ARBA00010555"/>
    </source>
</evidence>
<keyword evidence="7" id="KW-0235">DNA replication</keyword>
<dbReference type="GO" id="GO:0006310">
    <property type="term" value="P:DNA recombination"/>
    <property type="evidence" value="ECO:0007669"/>
    <property type="project" value="UniProtKB-KW"/>
</dbReference>
<dbReference type="InterPro" id="IPR029052">
    <property type="entry name" value="Metallo-depent_PP-like"/>
</dbReference>
<dbReference type="InterPro" id="IPR041796">
    <property type="entry name" value="Mre11_N"/>
</dbReference>
<evidence type="ECO:0000256" key="6">
    <source>
        <dbReference type="ARBA" id="ARBA00022839"/>
    </source>
</evidence>
<comment type="function">
    <text evidence="7">SbcCD cleaves DNA hairpin structures. These structures can inhibit DNA replication and are intermediates in certain DNA recombination reactions. The complex acts as a 3'-&gt;5' double strand exonuclease that can open hairpins. It also has a 5' single-strand endonuclease activity.</text>
</comment>